<dbReference type="KEGG" id="cjj:CJJ81176_0365"/>
<dbReference type="PANTHER" id="PTHR42709:SF4">
    <property type="entry name" value="INNER MEMBRANE PROTEIN YQAA"/>
    <property type="match status" value="1"/>
</dbReference>
<reference evidence="4" key="1">
    <citation type="submission" date="2006-12" db="EMBL/GenBank/DDBJ databases">
        <authorList>
            <person name="Fouts D.E."/>
            <person name="Nelson K.E."/>
            <person name="Sebastian Y."/>
        </authorList>
    </citation>
    <scope>NUCLEOTIDE SEQUENCE [LARGE SCALE GENOMIC DNA]</scope>
    <source>
        <strain evidence="4">81-176</strain>
    </source>
</reference>
<evidence type="ECO:0000256" key="1">
    <source>
        <dbReference type="SAM" id="Phobius"/>
    </source>
</evidence>
<keyword evidence="1" id="KW-0812">Transmembrane</keyword>
<dbReference type="Proteomes" id="UP000000646">
    <property type="component" value="Chromosome"/>
</dbReference>
<feature type="transmembrane region" description="Helical" evidence="1">
    <location>
        <begin position="45"/>
        <end position="67"/>
    </location>
</feature>
<feature type="transmembrane region" description="Helical" evidence="1">
    <location>
        <begin position="126"/>
        <end position="144"/>
    </location>
</feature>
<evidence type="ECO:0000259" key="2">
    <source>
        <dbReference type="Pfam" id="PF09335"/>
    </source>
</evidence>
<dbReference type="eggNOG" id="COG1238">
    <property type="taxonomic scope" value="Bacteria"/>
</dbReference>
<dbReference type="InterPro" id="IPR032816">
    <property type="entry name" value="VTT_dom"/>
</dbReference>
<dbReference type="HOGENOM" id="CLU_125997_2_0_7"/>
<dbReference type="RefSeq" id="WP_002859441.1">
    <property type="nucleotide sequence ID" value="NC_008787.1"/>
</dbReference>
<dbReference type="Pfam" id="PF09335">
    <property type="entry name" value="VTT_dom"/>
    <property type="match status" value="1"/>
</dbReference>
<dbReference type="InterPro" id="IPR051311">
    <property type="entry name" value="DedA_domain"/>
</dbReference>
<sequence>MFDFLYNDISYLGLFMVCFLSSTLLPLASEAFVLGFIKLDFNPNLVLIVATLGNTLGSLSTYALAYFGKEKILEKYFSKSLKKLENFNANFAKFGSIFAFFTFLPLVGDLFALGLGFAKYSFLKTIFFILLGKLSRYAFIIFIANSF</sequence>
<dbReference type="EMBL" id="CP000538">
    <property type="protein sequence ID" value="EAQ73371.1"/>
    <property type="molecule type" value="Genomic_DNA"/>
</dbReference>
<name>A0A0H3PEY8_CAMJJ</name>
<feature type="transmembrane region" description="Helical" evidence="1">
    <location>
        <begin position="12"/>
        <end position="39"/>
    </location>
</feature>
<feature type="domain" description="VTT" evidence="2">
    <location>
        <begin position="41"/>
        <end position="143"/>
    </location>
</feature>
<proteinExistence type="predicted"/>
<accession>A0A0H3PEY8</accession>
<evidence type="ECO:0000313" key="4">
    <source>
        <dbReference type="Proteomes" id="UP000000646"/>
    </source>
</evidence>
<dbReference type="AlphaFoldDB" id="A0A0H3PEY8"/>
<gene>
    <name evidence="3" type="ordered locus">CJJ81176_0365</name>
</gene>
<dbReference type="PANTHER" id="PTHR42709">
    <property type="entry name" value="ALKALINE PHOSPHATASE LIKE PROTEIN"/>
    <property type="match status" value="1"/>
</dbReference>
<evidence type="ECO:0000313" key="3">
    <source>
        <dbReference type="EMBL" id="EAQ73371.1"/>
    </source>
</evidence>
<protein>
    <submittedName>
        <fullName evidence="3">Membrane protein, putative</fullName>
    </submittedName>
</protein>
<keyword evidence="1" id="KW-1133">Transmembrane helix</keyword>
<organism evidence="3 4">
    <name type="scientific">Campylobacter jejuni subsp. jejuni serotype O:23/36 (strain 81-176)</name>
    <dbReference type="NCBI Taxonomy" id="354242"/>
    <lineage>
        <taxon>Bacteria</taxon>
        <taxon>Pseudomonadati</taxon>
        <taxon>Campylobacterota</taxon>
        <taxon>Epsilonproteobacteria</taxon>
        <taxon>Campylobacterales</taxon>
        <taxon>Campylobacteraceae</taxon>
        <taxon>Campylobacter</taxon>
    </lineage>
</organism>
<keyword evidence="1" id="KW-0472">Membrane</keyword>